<accession>A0A175Y169</accession>
<keyword evidence="3" id="KW-1185">Reference proteome</keyword>
<dbReference type="InterPro" id="IPR029058">
    <property type="entry name" value="AB_hydrolase_fold"/>
</dbReference>
<dbReference type="RefSeq" id="WP_017977529.1">
    <property type="nucleotide sequence ID" value="NZ_CP017578.1"/>
</dbReference>
<dbReference type="InterPro" id="IPR011042">
    <property type="entry name" value="6-blade_b-propeller_TolB-like"/>
</dbReference>
<dbReference type="PANTHER" id="PTHR42776:SF27">
    <property type="entry name" value="DIPEPTIDYL PEPTIDASE FAMILY MEMBER 6"/>
    <property type="match status" value="1"/>
</dbReference>
<dbReference type="KEGG" id="smy:BJP26_05455"/>
<proteinExistence type="predicted"/>
<dbReference type="Pfam" id="PF00326">
    <property type="entry name" value="Peptidase_S9"/>
    <property type="match status" value="1"/>
</dbReference>
<dbReference type="AlphaFoldDB" id="A0A175Y169"/>
<gene>
    <name evidence="2" type="ORF">AVM11_08015</name>
</gene>
<dbReference type="SUPFAM" id="SSF82171">
    <property type="entry name" value="DPP6 N-terminal domain-like"/>
    <property type="match status" value="1"/>
</dbReference>
<dbReference type="InterPro" id="IPR001375">
    <property type="entry name" value="Peptidase_S9_cat"/>
</dbReference>
<dbReference type="OrthoDB" id="128799at2"/>
<feature type="domain" description="Peptidase S9 prolyl oligopeptidase catalytic" evidence="1">
    <location>
        <begin position="463"/>
        <end position="668"/>
    </location>
</feature>
<dbReference type="GO" id="GO:0006508">
    <property type="term" value="P:proteolysis"/>
    <property type="evidence" value="ECO:0007669"/>
    <property type="project" value="InterPro"/>
</dbReference>
<dbReference type="SUPFAM" id="SSF53474">
    <property type="entry name" value="alpha/beta-Hydrolases"/>
    <property type="match status" value="1"/>
</dbReference>
<dbReference type="GeneID" id="93796628"/>
<dbReference type="Gene3D" id="2.120.10.30">
    <property type="entry name" value="TolB, C-terminal domain"/>
    <property type="match status" value="1"/>
</dbReference>
<dbReference type="Gene3D" id="3.40.50.1820">
    <property type="entry name" value="alpha/beta hydrolase"/>
    <property type="match status" value="1"/>
</dbReference>
<name>A0A175Y169_9SPHN</name>
<dbReference type="PANTHER" id="PTHR42776">
    <property type="entry name" value="SERINE PEPTIDASE S9 FAMILY MEMBER"/>
    <property type="match status" value="1"/>
</dbReference>
<evidence type="ECO:0000313" key="2">
    <source>
        <dbReference type="EMBL" id="KZB94397.1"/>
    </source>
</evidence>
<protein>
    <submittedName>
        <fullName evidence="2">Peptidase S9</fullName>
    </submittedName>
</protein>
<dbReference type="EMBL" id="LQCK02000034">
    <property type="protein sequence ID" value="KZB94397.1"/>
    <property type="molecule type" value="Genomic_DNA"/>
</dbReference>
<dbReference type="STRING" id="621456.BJP26_05455"/>
<dbReference type="GO" id="GO:0004252">
    <property type="term" value="F:serine-type endopeptidase activity"/>
    <property type="evidence" value="ECO:0007669"/>
    <property type="project" value="TreeGrafter"/>
</dbReference>
<organism evidence="2 3">
    <name type="scientific">Sphingomonas melonis TY</name>
    <dbReference type="NCBI Taxonomy" id="621456"/>
    <lineage>
        <taxon>Bacteria</taxon>
        <taxon>Pseudomonadati</taxon>
        <taxon>Pseudomonadota</taxon>
        <taxon>Alphaproteobacteria</taxon>
        <taxon>Sphingomonadales</taxon>
        <taxon>Sphingomonadaceae</taxon>
        <taxon>Sphingomonas</taxon>
    </lineage>
</organism>
<comment type="caution">
    <text evidence="2">The sequence shown here is derived from an EMBL/GenBank/DDBJ whole genome shotgun (WGS) entry which is preliminary data.</text>
</comment>
<dbReference type="Proteomes" id="UP000078460">
    <property type="component" value="Unassembled WGS sequence"/>
</dbReference>
<reference evidence="2" key="1">
    <citation type="submission" date="2016-03" db="EMBL/GenBank/DDBJ databases">
        <title>Sphingomonas melonis TY, whole genome shotgun sequencing.</title>
        <authorList>
            <person name="Wang H."/>
            <person name="Zhu P."/>
        </authorList>
    </citation>
    <scope>NUCLEOTIDE SEQUENCE [LARGE SCALE GENOMIC DNA]</scope>
    <source>
        <strain evidence="2">TY</strain>
    </source>
</reference>
<evidence type="ECO:0000259" key="1">
    <source>
        <dbReference type="Pfam" id="PF00326"/>
    </source>
</evidence>
<sequence length="672" mass="71109">MRIVLGGVAVLALAIGGAGALRAQTGAGAVDARAFGAREDVRQVSISPDGKRLAMVRAAAGAGTALYVADLTGDATPRPILTSSGRPDQLTGCSWSTATRLVCNISTLMTTNGMRLGYSRVLTLNADGSDMKPLSGETRDRIDGFGQFGGGIIDFLADDAAGGDAKGGSVLMTRDYGAQMTTGSITASTASGLGVERVDTTTLRRQQVERPSGRASEYITDGHGTVRIMGITAASDSGMLRGRTTYMYRKAGDRSWQPLSVVSDDGGVSHGFDPYAVDRDANVAYGFDDHGGRQALYRVALDGSLKRELVLDRPDVDVDSLIRIGRQQRVVGASFATDRRERVIFDPALKALAASLGRALPKQPIVSIVDASADEQKLVLFAGSDVDPGSFYLFDRTAKKLSPILSVRPPLGGRTLASVKPISFKAADGTMIPAYLTLPAGSSGKGLPAIVLPHGGPGDRDEWGFDWLPQFFAARGYAVLQPNFRGSTGYGAAWFQKNGFQSWRTAIGDVNDAGRYLVSQGIAAPDKLAIVGWSYGGYAALQSAVLDPALFKAIVAIAPVTDLETLRGEHRNFTNFELVDGFIGHGAHIRDGSPAQNVDRIAAPVLLFHGDLDQNVGIGESRLMASKLRGAGKPVTFVEYKGLTHQLDDSDVRTDMLGKSDAFLRTALHIDG</sequence>
<evidence type="ECO:0000313" key="3">
    <source>
        <dbReference type="Proteomes" id="UP000078460"/>
    </source>
</evidence>